<evidence type="ECO:0000313" key="2">
    <source>
        <dbReference type="EMBL" id="KAL3700787.1"/>
    </source>
</evidence>
<proteinExistence type="predicted"/>
<keyword evidence="3" id="KW-1185">Reference proteome</keyword>
<organism evidence="2 3">
    <name type="scientific">Riccia sorocarpa</name>
    <dbReference type="NCBI Taxonomy" id="122646"/>
    <lineage>
        <taxon>Eukaryota</taxon>
        <taxon>Viridiplantae</taxon>
        <taxon>Streptophyta</taxon>
        <taxon>Embryophyta</taxon>
        <taxon>Marchantiophyta</taxon>
        <taxon>Marchantiopsida</taxon>
        <taxon>Marchantiidae</taxon>
        <taxon>Marchantiales</taxon>
        <taxon>Ricciaceae</taxon>
        <taxon>Riccia</taxon>
    </lineage>
</organism>
<protein>
    <submittedName>
        <fullName evidence="2">Uncharacterized protein</fullName>
    </submittedName>
</protein>
<evidence type="ECO:0000256" key="1">
    <source>
        <dbReference type="SAM" id="MobiDB-lite"/>
    </source>
</evidence>
<feature type="compositionally biased region" description="Low complexity" evidence="1">
    <location>
        <begin position="13"/>
        <end position="27"/>
    </location>
</feature>
<sequence>MHRSPSASMDLEPSAPYASASSFPSPADCKNGEEHPIAYEKLQQIYENGVSSSGSLFSKLPFPVPPSSSKGLNLDITSKLFTAPPLPQSFQPFSHPVVHPVPERPVGPYLSQNKIAYRIPTGSGTSSASTSVLQGILQKCGIGTTSTAVAFDPIKQQQQQSEIDSLAHPTSWKITEKIKNLDDMLRGLEHHSAAKKRSSNSECQRELDVNRRQSRIAENVEIIPIPKQQLRTARMGANKALSRSEFKAQMDKLTGVIEDRWFYGGNKKVEINDAITESSLSARTAELHPPEEQAVAASPASNHLTSTSSIHLLEKMLRRVAALERRLSKRDCKNQKGKMSIRRPASKRMASLLQKQFKRHAIFIDHRLDK</sequence>
<reference evidence="2 3" key="1">
    <citation type="submission" date="2024-09" db="EMBL/GenBank/DDBJ databases">
        <title>Chromosome-scale assembly of Riccia sorocarpa.</title>
        <authorList>
            <person name="Paukszto L."/>
        </authorList>
    </citation>
    <scope>NUCLEOTIDE SEQUENCE [LARGE SCALE GENOMIC DNA]</scope>
    <source>
        <strain evidence="2">LP-2024</strain>
        <tissue evidence="2">Aerial parts of the thallus</tissue>
    </source>
</reference>
<comment type="caution">
    <text evidence="2">The sequence shown here is derived from an EMBL/GenBank/DDBJ whole genome shotgun (WGS) entry which is preliminary data.</text>
</comment>
<dbReference type="AlphaFoldDB" id="A0ABD3IAU3"/>
<feature type="region of interest" description="Disordered" evidence="1">
    <location>
        <begin position="1"/>
        <end position="32"/>
    </location>
</feature>
<name>A0ABD3IAU3_9MARC</name>
<gene>
    <name evidence="2" type="ORF">R1sor_018809</name>
</gene>
<dbReference type="Proteomes" id="UP001633002">
    <property type="component" value="Unassembled WGS sequence"/>
</dbReference>
<accession>A0ABD3IAU3</accession>
<evidence type="ECO:0000313" key="3">
    <source>
        <dbReference type="Proteomes" id="UP001633002"/>
    </source>
</evidence>
<dbReference type="EMBL" id="JBJQOH010000001">
    <property type="protein sequence ID" value="KAL3700787.1"/>
    <property type="molecule type" value="Genomic_DNA"/>
</dbReference>